<evidence type="ECO:0000313" key="2">
    <source>
        <dbReference type="Proteomes" id="UP000018458"/>
    </source>
</evidence>
<reference evidence="1 2" key="1">
    <citation type="submission" date="2011-01" db="EMBL/GenBank/DDBJ databases">
        <authorList>
            <person name="Weinstock G."/>
            <person name="Sodergren E."/>
            <person name="Clifton S."/>
            <person name="Fulton L."/>
            <person name="Fulton B."/>
            <person name="Courtney L."/>
            <person name="Fronick C."/>
            <person name="Harrison M."/>
            <person name="Strong C."/>
            <person name="Farmer C."/>
            <person name="Delahaunty K."/>
            <person name="Markovic C."/>
            <person name="Hall O."/>
            <person name="Minx P."/>
            <person name="Tomlinson C."/>
            <person name="Mitreva M."/>
            <person name="Hou S."/>
            <person name="Chen J."/>
            <person name="Wollam A."/>
            <person name="Pepin K.H."/>
            <person name="Johnson M."/>
            <person name="Bhonagiri V."/>
            <person name="Zhang X."/>
            <person name="Suruliraj S."/>
            <person name="Warren W."/>
            <person name="Chinwalla A."/>
            <person name="Mardis E.R."/>
            <person name="Wilson R.K."/>
        </authorList>
    </citation>
    <scope>NUCLEOTIDE SEQUENCE [LARGE SCALE GENOMIC DNA]</scope>
    <source>
        <strain evidence="2">DSM 22608 / JCM 16073 / KCTC 15190 / YIT 12066</strain>
    </source>
</reference>
<keyword evidence="2" id="KW-1185">Reference proteome</keyword>
<evidence type="ECO:0000313" key="1">
    <source>
        <dbReference type="EMBL" id="EFY07709.1"/>
    </source>
</evidence>
<dbReference type="AlphaFoldDB" id="E8LIE1"/>
<evidence type="ECO:0008006" key="3">
    <source>
        <dbReference type="Google" id="ProtNLM"/>
    </source>
</evidence>
<organism evidence="1 2">
    <name type="scientific">Succinatimonas hippei (strain DSM 22608 / JCM 16073 / KCTC 15190 / YIT 12066)</name>
    <dbReference type="NCBI Taxonomy" id="762983"/>
    <lineage>
        <taxon>Bacteria</taxon>
        <taxon>Pseudomonadati</taxon>
        <taxon>Pseudomonadota</taxon>
        <taxon>Gammaproteobacteria</taxon>
        <taxon>Aeromonadales</taxon>
        <taxon>Succinivibrionaceae</taxon>
        <taxon>Succinatimonas</taxon>
    </lineage>
</organism>
<dbReference type="EMBL" id="AEVO01000020">
    <property type="protein sequence ID" value="EFY07709.1"/>
    <property type="molecule type" value="Genomic_DNA"/>
</dbReference>
<dbReference type="STRING" id="762983.HMPREF9444_00458"/>
<name>E8LIE1_SUCHY</name>
<accession>E8LIE1</accession>
<dbReference type="HOGENOM" id="CLU_2829643_0_0_6"/>
<sequence>MRSFIMSKVKMGKDDPLFKTAQLFAEKYYQRNREKITPTCLQSNFGIGYPRAKKLYLAILENESKK</sequence>
<dbReference type="Proteomes" id="UP000018458">
    <property type="component" value="Unassembled WGS sequence"/>
</dbReference>
<proteinExistence type="predicted"/>
<protein>
    <recommendedName>
        <fullName evidence="3">FtsK gamma domain-containing protein</fullName>
    </recommendedName>
</protein>
<comment type="caution">
    <text evidence="1">The sequence shown here is derived from an EMBL/GenBank/DDBJ whole genome shotgun (WGS) entry which is preliminary data.</text>
</comment>
<gene>
    <name evidence="1" type="ORF">HMPREF9444_00458</name>
</gene>